<feature type="region of interest" description="Disordered" evidence="1">
    <location>
        <begin position="235"/>
        <end position="254"/>
    </location>
</feature>
<dbReference type="CDD" id="cd06222">
    <property type="entry name" value="RNase_H_like"/>
    <property type="match status" value="1"/>
</dbReference>
<proteinExistence type="predicted"/>
<dbReference type="EMBL" id="LRBV02000011">
    <property type="status" value="NOT_ANNOTATED_CDS"/>
    <property type="molecule type" value="Genomic_DNA"/>
</dbReference>
<accession>A0A7N2MXX6</accession>
<evidence type="ECO:0000256" key="3">
    <source>
        <dbReference type="SAM" id="SignalP"/>
    </source>
</evidence>
<reference evidence="5" key="2">
    <citation type="submission" date="2021-01" db="UniProtKB">
        <authorList>
            <consortium name="EnsemblPlants"/>
        </authorList>
    </citation>
    <scope>IDENTIFICATION</scope>
</reference>
<feature type="chain" id="PRO_5029679503" description="RNase H type-1 domain-containing protein" evidence="3">
    <location>
        <begin position="26"/>
        <end position="266"/>
    </location>
</feature>
<dbReference type="Gramene" id="QL11p032349:mrna">
    <property type="protein sequence ID" value="QL11p032349:mrna"/>
    <property type="gene ID" value="QL11p032349"/>
</dbReference>
<sequence>MPSPRILVLSFMALLLFSSLSRTLSKPSEVDEDLSSLEKLESKSEHTLTSAPDHIKDELYEEEEEEGELMEHPRADPDEWDYQDPYRHSPPCDCCSIGYKAPPVMDSKEAEALACRKAMEFVVDVGFLKIILEGDNVNVMKAISSPSINLSWLDLIYEDIRCLAAGLRSFFASCVPCGANYMRSRRVLFLVLSLTALLLFLSSLSLTFSNPIENEDPFFLQEMRNEIKPDIINEWPIDEEEEEDNDDNDDQFDYYNNRYAVPDEWK</sequence>
<reference evidence="5 6" key="1">
    <citation type="journal article" date="2016" name="G3 (Bethesda)">
        <title>First Draft Assembly and Annotation of the Genome of a California Endemic Oak Quercus lobata Nee (Fagaceae).</title>
        <authorList>
            <person name="Sork V.L."/>
            <person name="Fitz-Gibbon S.T."/>
            <person name="Puiu D."/>
            <person name="Crepeau M."/>
            <person name="Gugger P.F."/>
            <person name="Sherman R."/>
            <person name="Stevens K."/>
            <person name="Langley C.H."/>
            <person name="Pellegrini M."/>
            <person name="Salzberg S.L."/>
        </authorList>
    </citation>
    <scope>NUCLEOTIDE SEQUENCE [LARGE SCALE GENOMIC DNA]</scope>
    <source>
        <strain evidence="5 6">cv. SW786</strain>
    </source>
</reference>
<feature type="compositionally biased region" description="Basic and acidic residues" evidence="1">
    <location>
        <begin position="36"/>
        <end position="46"/>
    </location>
</feature>
<feature type="transmembrane region" description="Helical" evidence="2">
    <location>
        <begin position="187"/>
        <end position="208"/>
    </location>
</feature>
<feature type="region of interest" description="Disordered" evidence="1">
    <location>
        <begin position="24"/>
        <end position="74"/>
    </location>
</feature>
<feature type="compositionally biased region" description="Acidic residues" evidence="1">
    <location>
        <begin position="59"/>
        <end position="68"/>
    </location>
</feature>
<dbReference type="Pfam" id="PF13456">
    <property type="entry name" value="RVT_3"/>
    <property type="match status" value="1"/>
</dbReference>
<dbReference type="GO" id="GO:0003676">
    <property type="term" value="F:nucleic acid binding"/>
    <property type="evidence" value="ECO:0007669"/>
    <property type="project" value="InterPro"/>
</dbReference>
<organism evidence="5 6">
    <name type="scientific">Quercus lobata</name>
    <name type="common">Valley oak</name>
    <dbReference type="NCBI Taxonomy" id="97700"/>
    <lineage>
        <taxon>Eukaryota</taxon>
        <taxon>Viridiplantae</taxon>
        <taxon>Streptophyta</taxon>
        <taxon>Embryophyta</taxon>
        <taxon>Tracheophyta</taxon>
        <taxon>Spermatophyta</taxon>
        <taxon>Magnoliopsida</taxon>
        <taxon>eudicotyledons</taxon>
        <taxon>Gunneridae</taxon>
        <taxon>Pentapetalae</taxon>
        <taxon>rosids</taxon>
        <taxon>fabids</taxon>
        <taxon>Fagales</taxon>
        <taxon>Fagaceae</taxon>
        <taxon>Quercus</taxon>
    </lineage>
</organism>
<name>A0A7N2MXX6_QUELO</name>
<dbReference type="AlphaFoldDB" id="A0A7N2MXX6"/>
<dbReference type="InterPro" id="IPR044730">
    <property type="entry name" value="RNase_H-like_dom_plant"/>
</dbReference>
<keyword evidence="2" id="KW-0472">Membrane</keyword>
<feature type="compositionally biased region" description="Acidic residues" evidence="1">
    <location>
        <begin position="236"/>
        <end position="252"/>
    </location>
</feature>
<dbReference type="InterPro" id="IPR002156">
    <property type="entry name" value="RNaseH_domain"/>
</dbReference>
<feature type="signal peptide" evidence="3">
    <location>
        <begin position="1"/>
        <end position="25"/>
    </location>
</feature>
<evidence type="ECO:0000256" key="1">
    <source>
        <dbReference type="SAM" id="MobiDB-lite"/>
    </source>
</evidence>
<dbReference type="EnsemblPlants" id="QL11p032349:mrna">
    <property type="protein sequence ID" value="QL11p032349:mrna"/>
    <property type="gene ID" value="QL11p032349"/>
</dbReference>
<evidence type="ECO:0000256" key="2">
    <source>
        <dbReference type="SAM" id="Phobius"/>
    </source>
</evidence>
<evidence type="ECO:0000313" key="6">
    <source>
        <dbReference type="Proteomes" id="UP000594261"/>
    </source>
</evidence>
<keyword evidence="2" id="KW-1133">Transmembrane helix</keyword>
<dbReference type="Proteomes" id="UP000594261">
    <property type="component" value="Chromosome 11"/>
</dbReference>
<feature type="domain" description="RNase H type-1" evidence="4">
    <location>
        <begin position="95"/>
        <end position="170"/>
    </location>
</feature>
<keyword evidence="2" id="KW-0812">Transmembrane</keyword>
<keyword evidence="3" id="KW-0732">Signal</keyword>
<keyword evidence="6" id="KW-1185">Reference proteome</keyword>
<dbReference type="InParanoid" id="A0A7N2MXX6"/>
<dbReference type="GO" id="GO:0004523">
    <property type="term" value="F:RNA-DNA hybrid ribonuclease activity"/>
    <property type="evidence" value="ECO:0007669"/>
    <property type="project" value="InterPro"/>
</dbReference>
<evidence type="ECO:0000313" key="5">
    <source>
        <dbReference type="EnsemblPlants" id="QL11p032349:mrna"/>
    </source>
</evidence>
<protein>
    <recommendedName>
        <fullName evidence="4">RNase H type-1 domain-containing protein</fullName>
    </recommendedName>
</protein>
<evidence type="ECO:0000259" key="4">
    <source>
        <dbReference type="Pfam" id="PF13456"/>
    </source>
</evidence>